<gene>
    <name evidence="2" type="ORF">ING2E5A_2583</name>
</gene>
<evidence type="ECO:0000313" key="3">
    <source>
        <dbReference type="Proteomes" id="UP000178485"/>
    </source>
</evidence>
<name>A0A1G4GA07_9BACT</name>
<dbReference type="KEGG" id="pmuc:ING2E5A_2583"/>
<organism evidence="2 3">
    <name type="scientific">Petrimonas mucosa</name>
    <dbReference type="NCBI Taxonomy" id="1642646"/>
    <lineage>
        <taxon>Bacteria</taxon>
        <taxon>Pseudomonadati</taxon>
        <taxon>Bacteroidota</taxon>
        <taxon>Bacteroidia</taxon>
        <taxon>Bacteroidales</taxon>
        <taxon>Dysgonomonadaceae</taxon>
        <taxon>Petrimonas</taxon>
    </lineage>
</organism>
<keyword evidence="1" id="KW-0812">Transmembrane</keyword>
<sequence>MKVKIDSVRKSFVHVFGGNVLTENFFVRNLTFIVVLVIIMILFISHRYTVLQRIAEMERLKVELKDAKYESLTISSDLTEASRQGQIEKRVEESGLELKINNQPVYRIQKGKK</sequence>
<accession>A0A1G4GA07</accession>
<keyword evidence="1" id="KW-0472">Membrane</keyword>
<dbReference type="EMBL" id="LT608328">
    <property type="protein sequence ID" value="SCM59379.1"/>
    <property type="molecule type" value="Genomic_DNA"/>
</dbReference>
<dbReference type="Proteomes" id="UP000178485">
    <property type="component" value="Chromosome i"/>
</dbReference>
<protein>
    <recommendedName>
        <fullName evidence="4">Cell division protein FtsL</fullName>
    </recommendedName>
</protein>
<evidence type="ECO:0000313" key="2">
    <source>
        <dbReference type="EMBL" id="SCM59379.1"/>
    </source>
</evidence>
<dbReference type="AlphaFoldDB" id="A0A1G4GA07"/>
<proteinExistence type="predicted"/>
<feature type="transmembrane region" description="Helical" evidence="1">
    <location>
        <begin position="25"/>
        <end position="44"/>
    </location>
</feature>
<dbReference type="InterPro" id="IPR045755">
    <property type="entry name" value="FtsL-like"/>
</dbReference>
<dbReference type="RefSeq" id="WP_071137675.1">
    <property type="nucleotide sequence ID" value="NZ_DUQN01000074.1"/>
</dbReference>
<dbReference type="Pfam" id="PF19579">
    <property type="entry name" value="FtsL_2"/>
    <property type="match status" value="1"/>
</dbReference>
<evidence type="ECO:0000256" key="1">
    <source>
        <dbReference type="SAM" id="Phobius"/>
    </source>
</evidence>
<keyword evidence="1" id="KW-1133">Transmembrane helix</keyword>
<dbReference type="STRING" id="1642646.ING2E5A_2583"/>
<reference evidence="2 3" key="1">
    <citation type="submission" date="2016-08" db="EMBL/GenBank/DDBJ databases">
        <authorList>
            <person name="Seilhamer J.J."/>
        </authorList>
    </citation>
    <scope>NUCLEOTIDE SEQUENCE [LARGE SCALE GENOMIC DNA]</scope>
    <source>
        <strain evidence="2">ING2-E5A</strain>
    </source>
</reference>
<keyword evidence="3" id="KW-1185">Reference proteome</keyword>
<evidence type="ECO:0008006" key="4">
    <source>
        <dbReference type="Google" id="ProtNLM"/>
    </source>
</evidence>